<dbReference type="FunFam" id="2.20.110.10:FF:000001">
    <property type="entry name" value="Junctophilin"/>
    <property type="match status" value="1"/>
</dbReference>
<protein>
    <submittedName>
        <fullName evidence="13">Uncharacterized protein</fullName>
    </submittedName>
</protein>
<dbReference type="Pfam" id="PF02493">
    <property type="entry name" value="MORN"/>
    <property type="match status" value="2"/>
</dbReference>
<dbReference type="Proteomes" id="UP000887574">
    <property type="component" value="Unplaced"/>
</dbReference>
<evidence type="ECO:0000256" key="9">
    <source>
        <dbReference type="ARBA" id="ARBA00022989"/>
    </source>
</evidence>
<reference evidence="13" key="1">
    <citation type="submission" date="2022-11" db="UniProtKB">
        <authorList>
            <consortium name="WormBaseParasite"/>
        </authorList>
    </citation>
    <scope>IDENTIFICATION</scope>
</reference>
<evidence type="ECO:0000256" key="4">
    <source>
        <dbReference type="ARBA" id="ARBA00008599"/>
    </source>
</evidence>
<feature type="region of interest" description="Disordered" evidence="11">
    <location>
        <begin position="1"/>
        <end position="23"/>
    </location>
</feature>
<keyword evidence="10" id="KW-0472">Membrane</keyword>
<evidence type="ECO:0000256" key="8">
    <source>
        <dbReference type="ARBA" id="ARBA00022824"/>
    </source>
</evidence>
<dbReference type="GO" id="GO:0005789">
    <property type="term" value="C:endoplasmic reticulum membrane"/>
    <property type="evidence" value="ECO:0007669"/>
    <property type="project" value="UniProtKB-SubCell"/>
</dbReference>
<keyword evidence="9" id="KW-1133">Transmembrane helix</keyword>
<accession>A0A915E5I8</accession>
<dbReference type="PANTHER" id="PTHR23085:SF16">
    <property type="entry name" value="GH28348P"/>
    <property type="match status" value="1"/>
</dbReference>
<keyword evidence="5" id="KW-1003">Cell membrane</keyword>
<dbReference type="SUPFAM" id="SSF82185">
    <property type="entry name" value="Histone H3 K4-specific methyltransferase SET7/9 N-terminal domain"/>
    <property type="match status" value="1"/>
</dbReference>
<organism evidence="12 13">
    <name type="scientific">Ditylenchus dipsaci</name>
    <dbReference type="NCBI Taxonomy" id="166011"/>
    <lineage>
        <taxon>Eukaryota</taxon>
        <taxon>Metazoa</taxon>
        <taxon>Ecdysozoa</taxon>
        <taxon>Nematoda</taxon>
        <taxon>Chromadorea</taxon>
        <taxon>Rhabditida</taxon>
        <taxon>Tylenchina</taxon>
        <taxon>Tylenchomorpha</taxon>
        <taxon>Sphaerularioidea</taxon>
        <taxon>Anguinidae</taxon>
        <taxon>Anguininae</taxon>
        <taxon>Ditylenchus</taxon>
    </lineage>
</organism>
<evidence type="ECO:0000256" key="1">
    <source>
        <dbReference type="ARBA" id="ARBA00004163"/>
    </source>
</evidence>
<keyword evidence="8" id="KW-0256">Endoplasmic reticulum</keyword>
<dbReference type="InterPro" id="IPR017191">
    <property type="entry name" value="Junctophilin"/>
</dbReference>
<evidence type="ECO:0000256" key="3">
    <source>
        <dbReference type="ARBA" id="ARBA00004236"/>
    </source>
</evidence>
<evidence type="ECO:0000313" key="13">
    <source>
        <dbReference type="WBParaSite" id="jg3063"/>
    </source>
</evidence>
<keyword evidence="12" id="KW-1185">Reference proteome</keyword>
<proteinExistence type="inferred from homology"/>
<dbReference type="WBParaSite" id="jg3063">
    <property type="protein sequence ID" value="jg3063"/>
    <property type="gene ID" value="jg3063"/>
</dbReference>
<comment type="subcellular location">
    <subcellularLocation>
        <location evidence="3">Cell membrane</location>
    </subcellularLocation>
    <subcellularLocation>
        <location evidence="2">Endomembrane system</location>
        <topology evidence="2">Peripheral membrane protein</topology>
    </subcellularLocation>
    <subcellularLocation>
        <location evidence="1">Endoplasmic reticulum membrane</location>
        <topology evidence="1">Single-pass type IV membrane protein</topology>
    </subcellularLocation>
</comment>
<dbReference type="Gene3D" id="2.20.110.10">
    <property type="entry name" value="Histone H3 K4-specific methyltransferase SET7/9 N-terminal domain"/>
    <property type="match status" value="1"/>
</dbReference>
<feature type="region of interest" description="Disordered" evidence="11">
    <location>
        <begin position="41"/>
        <end position="74"/>
    </location>
</feature>
<comment type="similarity">
    <text evidence="4">Belongs to the junctophilin family.</text>
</comment>
<dbReference type="SMART" id="SM00698">
    <property type="entry name" value="MORN"/>
    <property type="match status" value="2"/>
</dbReference>
<feature type="compositionally biased region" description="Polar residues" evidence="11">
    <location>
        <begin position="50"/>
        <end position="69"/>
    </location>
</feature>
<name>A0A915E5I8_9BILA</name>
<sequence>MRGGFVLKARSSAPSKRRRSLSERSLAVKRTILSNLRIKKQHSTGDIHQRVTSGAGSLRSSGSTISCNSDESDQHRHINEYEIAPEDKVDSATTETYKGEWKNDARSGYGICERSDGLRYAGEWQDNKKHGYGVTFFRDGTKEEGRYKNNLRERVESNLDHAKRAAEIAIQRVDIALSRTMTAQERADASVEAAERARDDADTARIYAAQFDPSFRQPGIEHMRQNKVGARHALTNHIYTNHVSFESTTSAIQHPPLFYCQ</sequence>
<dbReference type="GO" id="GO:0005886">
    <property type="term" value="C:plasma membrane"/>
    <property type="evidence" value="ECO:0007669"/>
    <property type="project" value="UniProtKB-SubCell"/>
</dbReference>
<keyword evidence="7" id="KW-0677">Repeat</keyword>
<evidence type="ECO:0000313" key="12">
    <source>
        <dbReference type="Proteomes" id="UP000887574"/>
    </source>
</evidence>
<evidence type="ECO:0000256" key="5">
    <source>
        <dbReference type="ARBA" id="ARBA00022475"/>
    </source>
</evidence>
<dbReference type="PANTHER" id="PTHR23085">
    <property type="entry name" value="GH28348P"/>
    <property type="match status" value="1"/>
</dbReference>
<evidence type="ECO:0000256" key="11">
    <source>
        <dbReference type="SAM" id="MobiDB-lite"/>
    </source>
</evidence>
<evidence type="ECO:0000256" key="7">
    <source>
        <dbReference type="ARBA" id="ARBA00022737"/>
    </source>
</evidence>
<dbReference type="AlphaFoldDB" id="A0A915E5I8"/>
<dbReference type="GO" id="GO:0030314">
    <property type="term" value="C:junctional membrane complex"/>
    <property type="evidence" value="ECO:0007669"/>
    <property type="project" value="InterPro"/>
</dbReference>
<evidence type="ECO:0000256" key="2">
    <source>
        <dbReference type="ARBA" id="ARBA00004184"/>
    </source>
</evidence>
<keyword evidence="6" id="KW-0812">Transmembrane</keyword>
<evidence type="ECO:0000256" key="10">
    <source>
        <dbReference type="ARBA" id="ARBA00023136"/>
    </source>
</evidence>
<dbReference type="InterPro" id="IPR003409">
    <property type="entry name" value="MORN"/>
</dbReference>
<evidence type="ECO:0000256" key="6">
    <source>
        <dbReference type="ARBA" id="ARBA00022692"/>
    </source>
</evidence>